<evidence type="ECO:0000256" key="8">
    <source>
        <dbReference type="SAM" id="MobiDB-lite"/>
    </source>
</evidence>
<organism evidence="11 12">
    <name type="scientific">Actinacidiphila acidipaludis</name>
    <dbReference type="NCBI Taxonomy" id="2873382"/>
    <lineage>
        <taxon>Bacteria</taxon>
        <taxon>Bacillati</taxon>
        <taxon>Actinomycetota</taxon>
        <taxon>Actinomycetes</taxon>
        <taxon>Kitasatosporales</taxon>
        <taxon>Streptomycetaceae</taxon>
        <taxon>Actinacidiphila</taxon>
    </lineage>
</organism>
<evidence type="ECO:0000259" key="9">
    <source>
        <dbReference type="Pfam" id="PF01447"/>
    </source>
</evidence>
<dbReference type="RefSeq" id="WP_222961874.1">
    <property type="nucleotide sequence ID" value="NZ_JAINZZ010000007.1"/>
</dbReference>
<dbReference type="Pfam" id="PF01447">
    <property type="entry name" value="Peptidase_M4"/>
    <property type="match status" value="1"/>
</dbReference>
<evidence type="ECO:0000313" key="11">
    <source>
        <dbReference type="EMBL" id="MBY8877718.1"/>
    </source>
</evidence>
<dbReference type="EMBL" id="JAINZZ010000007">
    <property type="protein sequence ID" value="MBY8877718.1"/>
    <property type="molecule type" value="Genomic_DNA"/>
</dbReference>
<keyword evidence="7" id="KW-0964">Secreted</keyword>
<comment type="caution">
    <text evidence="11">The sequence shown here is derived from an EMBL/GenBank/DDBJ whole genome shotgun (WGS) entry which is preliminary data.</text>
</comment>
<feature type="domain" description="Peptidase M4" evidence="9">
    <location>
        <begin position="103"/>
        <end position="180"/>
    </location>
</feature>
<accession>A0ABS7Q3J8</accession>
<dbReference type="InterPro" id="IPR052759">
    <property type="entry name" value="Metalloprotease_M4"/>
</dbReference>
<keyword evidence="2 7" id="KW-0645">Protease</keyword>
<comment type="subcellular location">
    <subcellularLocation>
        <location evidence="7">Secreted</location>
    </subcellularLocation>
</comment>
<evidence type="ECO:0000256" key="7">
    <source>
        <dbReference type="RuleBase" id="RU366073"/>
    </source>
</evidence>
<evidence type="ECO:0000256" key="3">
    <source>
        <dbReference type="ARBA" id="ARBA00022723"/>
    </source>
</evidence>
<keyword evidence="3" id="KW-0479">Metal-binding</keyword>
<dbReference type="InterPro" id="IPR001570">
    <property type="entry name" value="Peptidase_M4_C_domain"/>
</dbReference>
<keyword evidence="5 7" id="KW-0862">Zinc</keyword>
<reference evidence="11 12" key="1">
    <citation type="submission" date="2021-08" db="EMBL/GenBank/DDBJ databases">
        <title>WGS of actinomycetes from Thailand.</title>
        <authorList>
            <person name="Thawai C."/>
        </authorList>
    </citation>
    <scope>NUCLEOTIDE SEQUENCE [LARGE SCALE GENOMIC DNA]</scope>
    <source>
        <strain evidence="11 12">PLK6-54</strain>
    </source>
</reference>
<evidence type="ECO:0000259" key="10">
    <source>
        <dbReference type="Pfam" id="PF02868"/>
    </source>
</evidence>
<feature type="region of interest" description="Disordered" evidence="8">
    <location>
        <begin position="51"/>
        <end position="99"/>
    </location>
</feature>
<evidence type="ECO:0000256" key="2">
    <source>
        <dbReference type="ARBA" id="ARBA00022670"/>
    </source>
</evidence>
<evidence type="ECO:0000256" key="5">
    <source>
        <dbReference type="ARBA" id="ARBA00022833"/>
    </source>
</evidence>
<dbReference type="InterPro" id="IPR013856">
    <property type="entry name" value="Peptidase_M4_domain"/>
</dbReference>
<proteinExistence type="inferred from homology"/>
<evidence type="ECO:0000256" key="4">
    <source>
        <dbReference type="ARBA" id="ARBA00022801"/>
    </source>
</evidence>
<dbReference type="Proteomes" id="UP000778578">
    <property type="component" value="Unassembled WGS sequence"/>
</dbReference>
<evidence type="ECO:0000256" key="6">
    <source>
        <dbReference type="ARBA" id="ARBA00023049"/>
    </source>
</evidence>
<dbReference type="Pfam" id="PF02868">
    <property type="entry name" value="Peptidase_M4_C"/>
    <property type="match status" value="1"/>
</dbReference>
<dbReference type="PANTHER" id="PTHR43579:SF1">
    <property type="entry name" value="NEUTRAL METALLOPROTEINASE"/>
    <property type="match status" value="1"/>
</dbReference>
<gene>
    <name evidence="11" type="ORF">K7862_08750</name>
</gene>
<dbReference type="PANTHER" id="PTHR43579">
    <property type="match status" value="1"/>
</dbReference>
<feature type="domain" description="Peptidase M4 C-terminal" evidence="10">
    <location>
        <begin position="183"/>
        <end position="351"/>
    </location>
</feature>
<dbReference type="EC" id="3.4.24.-" evidence="7"/>
<keyword evidence="12" id="KW-1185">Reference proteome</keyword>
<comment type="similarity">
    <text evidence="1 7">Belongs to the peptidase M4 family.</text>
</comment>
<keyword evidence="4 7" id="KW-0378">Hydrolase</keyword>
<dbReference type="Gene3D" id="1.10.390.10">
    <property type="entry name" value="Neutral Protease Domain 2"/>
    <property type="match status" value="1"/>
</dbReference>
<keyword evidence="6 7" id="KW-0482">Metalloprotease</keyword>
<comment type="function">
    <text evidence="7">Extracellular zinc metalloprotease.</text>
</comment>
<protein>
    <recommendedName>
        <fullName evidence="7">Neutral metalloproteinase</fullName>
        <ecNumber evidence="7">3.4.24.-</ecNumber>
    </recommendedName>
</protein>
<evidence type="ECO:0000313" key="12">
    <source>
        <dbReference type="Proteomes" id="UP000778578"/>
    </source>
</evidence>
<name>A0ABS7Q3J8_9ACTN</name>
<dbReference type="Gene3D" id="3.10.170.10">
    <property type="match status" value="1"/>
</dbReference>
<dbReference type="CDD" id="cd09597">
    <property type="entry name" value="M4_TLP"/>
    <property type="match status" value="1"/>
</dbReference>
<feature type="region of interest" description="Disordered" evidence="8">
    <location>
        <begin position="242"/>
        <end position="264"/>
    </location>
</feature>
<dbReference type="InterPro" id="IPR023612">
    <property type="entry name" value="Peptidase_M4"/>
</dbReference>
<comment type="cofactor">
    <cofactor evidence="7">
        <name>Zn(2+)</name>
        <dbReference type="ChEBI" id="CHEBI:29105"/>
    </cofactor>
</comment>
<sequence>MGVFCTIVPPHVLDALARSDDAALSGTARRTLEHDARERTRRRLNTVIGAAGATDAASGGPATGLSGEPQRTVHDARHKDRLPGRTVRAEGAKPSKDGSVNRAYDALGATFETYLKAYGRHSIDGRGLPLVASVHYLQDYNNAFWNGEQMVFGDGDGRIFLDFTIPLDVIGHELTHGVTQYSANLDYYGQSGALNESVSDVFGSLIKQYALGQTADQADWLIGAGLLAPAVHGHALRSMKEPGTAYDDPNLGRDPQPGSMSGYVSTSEDNGGVHINSGIPNRAFYLAAAALGGHAWEQAGQIWYDTLTGGSLSSHAQFADFAAATVASAIARYGEGEQSRAVTAAWQEVGVVQAAAGSAVPRQQPGEQTQEA</sequence>
<dbReference type="InterPro" id="IPR027268">
    <property type="entry name" value="Peptidase_M4/M1_CTD_sf"/>
</dbReference>
<feature type="compositionally biased region" description="Low complexity" evidence="8">
    <location>
        <begin position="51"/>
        <end position="64"/>
    </location>
</feature>
<feature type="compositionally biased region" description="Basic and acidic residues" evidence="8">
    <location>
        <begin position="71"/>
        <end position="96"/>
    </location>
</feature>
<dbReference type="SUPFAM" id="SSF55486">
    <property type="entry name" value="Metalloproteases ('zincins'), catalytic domain"/>
    <property type="match status" value="1"/>
</dbReference>
<evidence type="ECO:0000256" key="1">
    <source>
        <dbReference type="ARBA" id="ARBA00009388"/>
    </source>
</evidence>
<dbReference type="PRINTS" id="PR00730">
    <property type="entry name" value="THERMOLYSIN"/>
</dbReference>